<gene>
    <name evidence="1" type="ORF">NUTIK01_00660</name>
</gene>
<organism evidence="1 2">
    <name type="scientific">Novosphingobium pituita</name>
    <dbReference type="NCBI Taxonomy" id="3056842"/>
    <lineage>
        <taxon>Bacteria</taxon>
        <taxon>Pseudomonadati</taxon>
        <taxon>Pseudomonadota</taxon>
        <taxon>Alphaproteobacteria</taxon>
        <taxon>Sphingomonadales</taxon>
        <taxon>Sphingomonadaceae</taxon>
        <taxon>Novosphingobium</taxon>
    </lineage>
</organism>
<protein>
    <recommendedName>
        <fullName evidence="3">Methyltransferase domain-containing protein</fullName>
    </recommendedName>
</protein>
<comment type="caution">
    <text evidence="1">The sequence shown here is derived from an EMBL/GenBank/DDBJ whole genome shotgun (WGS) entry which is preliminary data.</text>
</comment>
<dbReference type="Proteomes" id="UP001187221">
    <property type="component" value="Unassembled WGS sequence"/>
</dbReference>
<name>A0ABQ6P216_9SPHN</name>
<accession>A0ABQ6P216</accession>
<proteinExistence type="predicted"/>
<evidence type="ECO:0000313" key="1">
    <source>
        <dbReference type="EMBL" id="GMM59289.1"/>
    </source>
</evidence>
<evidence type="ECO:0000313" key="2">
    <source>
        <dbReference type="Proteomes" id="UP001187221"/>
    </source>
</evidence>
<dbReference type="EMBL" id="BTFW01000001">
    <property type="protein sequence ID" value="GMM59289.1"/>
    <property type="molecule type" value="Genomic_DNA"/>
</dbReference>
<keyword evidence="2" id="KW-1185">Reference proteome</keyword>
<reference evidence="1 2" key="1">
    <citation type="submission" date="2023-06" db="EMBL/GenBank/DDBJ databases">
        <title>Draft genome sequence of Novosphingobium sp. strain IK01.</title>
        <authorList>
            <person name="Hatamoto M."/>
            <person name="Ikarashi T."/>
            <person name="Yamaguchi T."/>
        </authorList>
    </citation>
    <scope>NUCLEOTIDE SEQUENCE [LARGE SCALE GENOMIC DNA]</scope>
    <source>
        <strain evidence="1 2">IK01</strain>
    </source>
</reference>
<sequence length="193" mass="22311">MKEPAIDATLACQRQLWAALQDRWDCRTRQAAQWLSNEPAVADIGCGLMALRDYLPESTRYIPVDIVDRGPGTILTDLNRDCLPPLPTRTAAVLGVVEYVIDLPRLFTQLRQFDRVVLSYNHASIQDMLWALGMRRKRVIWLHRHGPLAFARLIERAGWHITRRHRVRMGEAIYDLRRCDPPRDLRPVSPQIV</sequence>
<dbReference type="RefSeq" id="WP_317973150.1">
    <property type="nucleotide sequence ID" value="NZ_BTFW01000001.1"/>
</dbReference>
<evidence type="ECO:0008006" key="3">
    <source>
        <dbReference type="Google" id="ProtNLM"/>
    </source>
</evidence>